<feature type="chain" id="PRO_5001950278" description="Glycosyl hydrolase" evidence="1">
    <location>
        <begin position="21"/>
        <end position="744"/>
    </location>
</feature>
<dbReference type="EMBL" id="JMCG01000001">
    <property type="protein sequence ID" value="KGK12265.1"/>
    <property type="molecule type" value="Genomic_DNA"/>
</dbReference>
<accession>A0A099LVV3</accession>
<comment type="caution">
    <text evidence="2">The sequence shown here is derived from an EMBL/GenBank/DDBJ whole genome shotgun (WGS) entry which is preliminary data.</text>
</comment>
<feature type="signal peptide" evidence="1">
    <location>
        <begin position="1"/>
        <end position="20"/>
    </location>
</feature>
<evidence type="ECO:0000313" key="2">
    <source>
        <dbReference type="EMBL" id="KGK12265.1"/>
    </source>
</evidence>
<dbReference type="InterPro" id="IPR021459">
    <property type="entry name" value="GH101-related"/>
</dbReference>
<gene>
    <name evidence="2" type="ORF">EA26_13465</name>
</gene>
<dbReference type="AlphaFoldDB" id="A0A099LVV3"/>
<evidence type="ECO:0008006" key="4">
    <source>
        <dbReference type="Google" id="ProtNLM"/>
    </source>
</evidence>
<evidence type="ECO:0000313" key="3">
    <source>
        <dbReference type="Proteomes" id="UP000029994"/>
    </source>
</evidence>
<dbReference type="Pfam" id="PF11308">
    <property type="entry name" value="Glyco_hydro_129"/>
    <property type="match status" value="1"/>
</dbReference>
<dbReference type="RefSeq" id="WP_039428198.1">
    <property type="nucleotide sequence ID" value="NZ_CP061844.1"/>
</dbReference>
<dbReference type="STRING" id="29495.EA26_13465"/>
<dbReference type="Proteomes" id="UP000029994">
    <property type="component" value="Unassembled WGS sequence"/>
</dbReference>
<reference evidence="2 3" key="1">
    <citation type="submission" date="2014-04" db="EMBL/GenBank/DDBJ databases">
        <title>Genome sequencing of Vibrio navarrensis strains.</title>
        <authorList>
            <person name="Gladney L.M."/>
            <person name="Katz L.S."/>
            <person name="Marino-Ramirez L."/>
            <person name="Jordan I.K."/>
        </authorList>
    </citation>
    <scope>NUCLEOTIDE SEQUENCE [LARGE SCALE GENOMIC DNA]</scope>
    <source>
        <strain evidence="2 3">ATCC 51183</strain>
    </source>
</reference>
<sequence>MKLTFFTLGLLLLVSAPSFALTLEQGDQHWQIDPDTLAISLKQDSQTFAINQGSLQIDGQTQQATQVTQSAEQASWTLKPSGVQVSAQLQQGLNIDFRWPSAVGIERHAPKALRWFDLSEASTQTLLLPFDEGMRVPTDNPTWTRYLIDNHSGANTTQDLKMPFWSAQQGEHFISYQLLNATNNQLHFSEQQNKLDLQAEHWFTPLNQSEPFSVRITVGDEMLAGAKAYRDWREAAGLRVSLAEKRKANPQIEKMIGASHVYLFGRDLIAVQDVVDWWGLRDWFWRSEFTPSPELQKELASLKKGQDWLNQYQKKLLVGEINQALKQKFSANQASIQAQYQAAQQSKAWLTEHAGVYLKPSDQWGQGLAQPMISTLKNAGLSKLWLGLDNWMPAFYQPQVVDSAKQAGYLIGVYDSYNTAIEKGINDSWLTAQLPDRMRENCAIEKADGTLQLGFRGNGFYLNPACELDYVKQRVQDILHFGRFNSLFLDVDGTAMAREDYRSRSNETAMLAAFNTRMQDIANTPTLILGSEDGNALTTQGLVFAHGMETVGFGWTDKAMKSDKQSPYYLGNWYPDEKPDFFFKSAQVKEPYRSLLFAPEYKVPLYQAVFHDELISSHHWHSDSLKFSNVKAVRDLRSMLFNTPAMVHLSRDETHKNSARIEQLKHYQQGFLPLHEQLWDKALVDFRWLDKQGQVQQTRFSDGSILSANFSALPFKLAEGEVIAPHTLMAKLSDGKALTWAPMP</sequence>
<keyword evidence="3" id="KW-1185">Reference proteome</keyword>
<name>A0A099LVV3_9VIBR</name>
<protein>
    <recommendedName>
        <fullName evidence="4">Glycosyl hydrolase</fullName>
    </recommendedName>
</protein>
<organism evidence="2 3">
    <name type="scientific">Vibrio navarrensis</name>
    <dbReference type="NCBI Taxonomy" id="29495"/>
    <lineage>
        <taxon>Bacteria</taxon>
        <taxon>Pseudomonadati</taxon>
        <taxon>Pseudomonadota</taxon>
        <taxon>Gammaproteobacteria</taxon>
        <taxon>Vibrionales</taxon>
        <taxon>Vibrionaceae</taxon>
        <taxon>Vibrio</taxon>
    </lineage>
</organism>
<proteinExistence type="predicted"/>
<keyword evidence="1" id="KW-0732">Signal</keyword>
<evidence type="ECO:0000256" key="1">
    <source>
        <dbReference type="SAM" id="SignalP"/>
    </source>
</evidence>
<dbReference type="eggNOG" id="ENOG502Z8EC">
    <property type="taxonomic scope" value="Bacteria"/>
</dbReference>
<dbReference type="GeneID" id="43684162"/>